<gene>
    <name evidence="1" type="ORF">CRG98_012349</name>
</gene>
<comment type="caution">
    <text evidence="1">The sequence shown here is derived from an EMBL/GenBank/DDBJ whole genome shotgun (WGS) entry which is preliminary data.</text>
</comment>
<protein>
    <submittedName>
        <fullName evidence="1">Uncharacterized protein</fullName>
    </submittedName>
</protein>
<sequence length="79" mass="8702">MCEARLIADRCVAERCASDHAVTLYVRKKLVMVSLAWEGGSTLGPRLALPWRKGASRRCLAHEGWQGWTASGHDASRHG</sequence>
<reference evidence="1 2" key="1">
    <citation type="submission" date="2017-11" db="EMBL/GenBank/DDBJ databases">
        <title>De-novo sequencing of pomegranate (Punica granatum L.) genome.</title>
        <authorList>
            <person name="Akparov Z."/>
            <person name="Amiraslanov A."/>
            <person name="Hajiyeva S."/>
            <person name="Abbasov M."/>
            <person name="Kaur K."/>
            <person name="Hamwieh A."/>
            <person name="Solovyev V."/>
            <person name="Salamov A."/>
            <person name="Braich B."/>
            <person name="Kosarev P."/>
            <person name="Mahmoud A."/>
            <person name="Hajiyev E."/>
            <person name="Babayeva S."/>
            <person name="Izzatullayeva V."/>
            <person name="Mammadov A."/>
            <person name="Mammadov A."/>
            <person name="Sharifova S."/>
            <person name="Ojaghi J."/>
            <person name="Eynullazada K."/>
            <person name="Bayramov B."/>
            <person name="Abdulazimova A."/>
            <person name="Shahmuradov I."/>
        </authorList>
    </citation>
    <scope>NUCLEOTIDE SEQUENCE [LARGE SCALE GENOMIC DNA]</scope>
    <source>
        <strain evidence="2">cv. AG2017</strain>
        <tissue evidence="1">Leaf</tissue>
    </source>
</reference>
<name>A0A2I0KFL6_PUNGR</name>
<evidence type="ECO:0000313" key="2">
    <source>
        <dbReference type="Proteomes" id="UP000233551"/>
    </source>
</evidence>
<proteinExistence type="predicted"/>
<keyword evidence="2" id="KW-1185">Reference proteome</keyword>
<dbReference type="EMBL" id="PGOL01000623">
    <property type="protein sequence ID" value="PKI67277.1"/>
    <property type="molecule type" value="Genomic_DNA"/>
</dbReference>
<dbReference type="Proteomes" id="UP000233551">
    <property type="component" value="Unassembled WGS sequence"/>
</dbReference>
<organism evidence="1 2">
    <name type="scientific">Punica granatum</name>
    <name type="common">Pomegranate</name>
    <dbReference type="NCBI Taxonomy" id="22663"/>
    <lineage>
        <taxon>Eukaryota</taxon>
        <taxon>Viridiplantae</taxon>
        <taxon>Streptophyta</taxon>
        <taxon>Embryophyta</taxon>
        <taxon>Tracheophyta</taxon>
        <taxon>Spermatophyta</taxon>
        <taxon>Magnoliopsida</taxon>
        <taxon>eudicotyledons</taxon>
        <taxon>Gunneridae</taxon>
        <taxon>Pentapetalae</taxon>
        <taxon>rosids</taxon>
        <taxon>malvids</taxon>
        <taxon>Myrtales</taxon>
        <taxon>Lythraceae</taxon>
        <taxon>Punica</taxon>
    </lineage>
</organism>
<dbReference type="AlphaFoldDB" id="A0A2I0KFL6"/>
<accession>A0A2I0KFL6</accession>
<evidence type="ECO:0000313" key="1">
    <source>
        <dbReference type="EMBL" id="PKI67277.1"/>
    </source>
</evidence>